<gene>
    <name evidence="2" type="ordered locus">Runsl_1524</name>
</gene>
<evidence type="ECO:0000313" key="2">
    <source>
        <dbReference type="EMBL" id="AEI47949.1"/>
    </source>
</evidence>
<name>A0A7U4E549_RUNSL</name>
<dbReference type="InterPro" id="IPR008775">
    <property type="entry name" value="Phytyl_CoA_dOase-like"/>
</dbReference>
<dbReference type="Pfam" id="PF05721">
    <property type="entry name" value="PhyH"/>
    <property type="match status" value="1"/>
</dbReference>
<dbReference type="PANTHER" id="PTHR20883">
    <property type="entry name" value="PHYTANOYL-COA DIOXYGENASE DOMAIN CONTAINING 1"/>
    <property type="match status" value="1"/>
</dbReference>
<comment type="cofactor">
    <cofactor evidence="1">
        <name>Fe(2+)</name>
        <dbReference type="ChEBI" id="CHEBI:29033"/>
    </cofactor>
</comment>
<dbReference type="KEGG" id="rsi:Runsl_1524"/>
<evidence type="ECO:0000313" key="3">
    <source>
        <dbReference type="Proteomes" id="UP000000493"/>
    </source>
</evidence>
<dbReference type="Proteomes" id="UP000000493">
    <property type="component" value="Chromosome"/>
</dbReference>
<organism evidence="2 3">
    <name type="scientific">Runella slithyformis (strain ATCC 29530 / DSM 19594 / LMG 11500 / NCIMB 11436 / LSU 4)</name>
    <dbReference type="NCBI Taxonomy" id="761193"/>
    <lineage>
        <taxon>Bacteria</taxon>
        <taxon>Pseudomonadati</taxon>
        <taxon>Bacteroidota</taxon>
        <taxon>Cytophagia</taxon>
        <taxon>Cytophagales</taxon>
        <taxon>Spirosomataceae</taxon>
        <taxon>Runella</taxon>
    </lineage>
</organism>
<accession>A0A7U4E549</accession>
<reference evidence="2 3" key="2">
    <citation type="journal article" date="2012" name="Stand. Genomic Sci.">
        <title>Complete genome sequence of the aquatic bacterium Runella slithyformis type strain (LSU 4(T)).</title>
        <authorList>
            <person name="Copeland A."/>
            <person name="Zhang X."/>
            <person name="Misra M."/>
            <person name="Lapidus A."/>
            <person name="Nolan M."/>
            <person name="Lucas S."/>
            <person name="Deshpande S."/>
            <person name="Cheng J.F."/>
            <person name="Tapia R."/>
            <person name="Goodwin L.A."/>
            <person name="Pitluck S."/>
            <person name="Liolios K."/>
            <person name="Pagani I."/>
            <person name="Ivanova N."/>
            <person name="Mikhailova N."/>
            <person name="Pati A."/>
            <person name="Chen A."/>
            <person name="Palaniappan K."/>
            <person name="Land M."/>
            <person name="Hauser L."/>
            <person name="Pan C."/>
            <person name="Jeffries C.D."/>
            <person name="Detter J.C."/>
            <person name="Brambilla E.M."/>
            <person name="Rohde M."/>
            <person name="Djao O.D."/>
            <person name="Goker M."/>
            <person name="Sikorski J."/>
            <person name="Tindall B.J."/>
            <person name="Woyke T."/>
            <person name="Bristow J."/>
            <person name="Eisen J.A."/>
            <person name="Markowitz V."/>
            <person name="Hugenholtz P."/>
            <person name="Kyrpides N.C."/>
            <person name="Klenk H.P."/>
            <person name="Mavromatis K."/>
        </authorList>
    </citation>
    <scope>NUCLEOTIDE SEQUENCE [LARGE SCALE GENOMIC DNA]</scope>
    <source>
        <strain evidence="3">ATCC 29530 / DSM 19594 / LMG 11500 / NCIMB 11436 / LSU 4</strain>
    </source>
</reference>
<dbReference type="GO" id="GO:0016706">
    <property type="term" value="F:2-oxoglutarate-dependent dioxygenase activity"/>
    <property type="evidence" value="ECO:0007669"/>
    <property type="project" value="UniProtKB-ARBA"/>
</dbReference>
<evidence type="ECO:0000256" key="1">
    <source>
        <dbReference type="ARBA" id="ARBA00001954"/>
    </source>
</evidence>
<dbReference type="Gene3D" id="2.60.120.620">
    <property type="entry name" value="q2cbj1_9rhob like domain"/>
    <property type="match status" value="1"/>
</dbReference>
<keyword evidence="2" id="KW-0560">Oxidoreductase</keyword>
<proteinExistence type="predicted"/>
<protein>
    <submittedName>
        <fullName evidence="2">Phytanoyl-CoA dioxygenase</fullName>
    </submittedName>
</protein>
<keyword evidence="2" id="KW-0223">Dioxygenase</keyword>
<dbReference type="GO" id="GO:0005506">
    <property type="term" value="F:iron ion binding"/>
    <property type="evidence" value="ECO:0007669"/>
    <property type="project" value="UniProtKB-ARBA"/>
</dbReference>
<dbReference type="SUPFAM" id="SSF51197">
    <property type="entry name" value="Clavaminate synthase-like"/>
    <property type="match status" value="1"/>
</dbReference>
<keyword evidence="3" id="KW-1185">Reference proteome</keyword>
<dbReference type="EMBL" id="CP002859">
    <property type="protein sequence ID" value="AEI47949.1"/>
    <property type="molecule type" value="Genomic_DNA"/>
</dbReference>
<reference evidence="3" key="1">
    <citation type="submission" date="2011-06" db="EMBL/GenBank/DDBJ databases">
        <title>The complete genome of chromosome of Runella slithyformis DSM 19594.</title>
        <authorList>
            <consortium name="US DOE Joint Genome Institute (JGI-PGF)"/>
            <person name="Lucas S."/>
            <person name="Han J."/>
            <person name="Lapidus A."/>
            <person name="Bruce D."/>
            <person name="Goodwin L."/>
            <person name="Pitluck S."/>
            <person name="Peters L."/>
            <person name="Kyrpides N."/>
            <person name="Mavromatis K."/>
            <person name="Ivanova N."/>
            <person name="Ovchinnikova G."/>
            <person name="Zhang X."/>
            <person name="Misra M."/>
            <person name="Detter J.C."/>
            <person name="Tapia R."/>
            <person name="Han C."/>
            <person name="Land M."/>
            <person name="Hauser L."/>
            <person name="Markowitz V."/>
            <person name="Cheng J.-F."/>
            <person name="Hugenholtz P."/>
            <person name="Woyke T."/>
            <person name="Wu D."/>
            <person name="Tindall B."/>
            <person name="Faehrich R."/>
            <person name="Brambilla E."/>
            <person name="Klenk H.-P."/>
            <person name="Eisen J.A."/>
        </authorList>
    </citation>
    <scope>NUCLEOTIDE SEQUENCE [LARGE SCALE GENOMIC DNA]</scope>
    <source>
        <strain evidence="3">ATCC 29530 / DSM 19594 / LMG 11500 / NCIMB 11436 / LSU 4</strain>
    </source>
</reference>
<sequence length="300" mass="33971">MSFFQKEVCVRIGCSTKQISKMATLVEQFRQEGFVLLRNFLDKSVVETIYREAREIFAVQIKRVTGRVVDINNRDEFESAMFEFFEKDFTAFRNTGITVQHSLSLHRFGVSDQIINLLKEVGIEQPVVGARPAMQFNSRFLSKDGSKHWKLDAHQDWRTGQGSLDSAVIWFPMVDAGADLGALQVIPRSHKVGLLASSTSGYQGGITADLKDEDFVQTEFQVGDLLIFSAFLVHQSGNNTTRNIRWSVQLRFNNLAESTFIERGYPMAYIYKPEPELVTPNFPSAEQLETVFASPLPIVQ</sequence>
<dbReference type="PANTHER" id="PTHR20883:SF48">
    <property type="entry name" value="ECTOINE DIOXYGENASE"/>
    <property type="match status" value="1"/>
</dbReference>
<dbReference type="AlphaFoldDB" id="A0A7U4E549"/>